<name>A0A645A8Q0_9ZZZZ</name>
<gene>
    <name evidence="1" type="ORF">SDC9_96232</name>
</gene>
<sequence length="161" mass="17790">MRIDNGARALWFDSCGKRDAERSIRLIVGDIRRPFHLFKFVGHAHDLIDSLWVAVDADNRDGMRLLKQIGCGGNFARTFAADIGDSAQRHALGKDQRFGIAFGLQRRFASIGGIVNLCVGIIATDGHRELLAMVQRIVGKHRLGRHADGHVRVVLLSARGL</sequence>
<reference evidence="1" key="1">
    <citation type="submission" date="2019-08" db="EMBL/GenBank/DDBJ databases">
        <authorList>
            <person name="Kucharzyk K."/>
            <person name="Murdoch R.W."/>
            <person name="Higgins S."/>
            <person name="Loffler F."/>
        </authorList>
    </citation>
    <scope>NUCLEOTIDE SEQUENCE</scope>
</reference>
<comment type="caution">
    <text evidence="1">The sequence shown here is derived from an EMBL/GenBank/DDBJ whole genome shotgun (WGS) entry which is preliminary data.</text>
</comment>
<accession>A0A645A8Q0</accession>
<organism evidence="1">
    <name type="scientific">bioreactor metagenome</name>
    <dbReference type="NCBI Taxonomy" id="1076179"/>
    <lineage>
        <taxon>unclassified sequences</taxon>
        <taxon>metagenomes</taxon>
        <taxon>ecological metagenomes</taxon>
    </lineage>
</organism>
<proteinExistence type="predicted"/>
<evidence type="ECO:0000313" key="1">
    <source>
        <dbReference type="EMBL" id="MPM49502.1"/>
    </source>
</evidence>
<dbReference type="AlphaFoldDB" id="A0A645A8Q0"/>
<dbReference type="EMBL" id="VSSQ01012553">
    <property type="protein sequence ID" value="MPM49502.1"/>
    <property type="molecule type" value="Genomic_DNA"/>
</dbReference>
<protein>
    <submittedName>
        <fullName evidence="1">Uncharacterized protein</fullName>
    </submittedName>
</protein>